<dbReference type="PIRSF" id="PIRSF001357">
    <property type="entry name" value="DeoC"/>
    <property type="match status" value="1"/>
</dbReference>
<comment type="pathway">
    <text evidence="3">Carbohydrate degradation; 2-deoxy-D-ribose 1-phosphate degradation; D-glyceraldehyde 3-phosphate and acetaldehyde from 2-deoxy-alpha-D-ribose 1-phosphate: step 2/2.</text>
</comment>
<dbReference type="CDD" id="cd00959">
    <property type="entry name" value="DeoC"/>
    <property type="match status" value="1"/>
</dbReference>
<evidence type="ECO:0000256" key="14">
    <source>
        <dbReference type="ARBA" id="ARBA00061866"/>
    </source>
</evidence>
<protein>
    <recommendedName>
        <fullName evidence="15">Deoxyribose-phosphate aldolase</fullName>
        <ecNumber evidence="5">4.1.2.4</ecNumber>
    </recommendedName>
    <alternativeName>
        <fullName evidence="11">2-deoxy-D-ribose 5-phosphate aldolase</fullName>
    </alternativeName>
    <alternativeName>
        <fullName evidence="10">Phosphodeoxyriboaldolase</fullName>
    </alternativeName>
</protein>
<dbReference type="EC" id="4.1.2.4" evidence="5"/>
<evidence type="ECO:0000256" key="2">
    <source>
        <dbReference type="ARBA" id="ARBA00004463"/>
    </source>
</evidence>
<dbReference type="Gene3D" id="3.20.20.70">
    <property type="entry name" value="Aldolase class I"/>
    <property type="match status" value="1"/>
</dbReference>
<dbReference type="GO" id="GO:0005634">
    <property type="term" value="C:nucleus"/>
    <property type="evidence" value="ECO:0007669"/>
    <property type="project" value="UniProtKB-SubCell"/>
</dbReference>
<dbReference type="Proteomes" id="UP000887567">
    <property type="component" value="Unplaced"/>
</dbReference>
<dbReference type="GO" id="GO:0016052">
    <property type="term" value="P:carbohydrate catabolic process"/>
    <property type="evidence" value="ECO:0007669"/>
    <property type="project" value="TreeGrafter"/>
</dbReference>
<comment type="subcellular location">
    <subcellularLocation>
        <location evidence="2">Cytoplasmic granule</location>
    </subcellularLocation>
    <subcellularLocation>
        <location evidence="1">Nucleus</location>
    </subcellularLocation>
</comment>
<reference evidence="17" key="1">
    <citation type="submission" date="2022-11" db="UniProtKB">
        <authorList>
            <consortium name="EnsemblMetazoa"/>
        </authorList>
    </citation>
    <scope>IDENTIFICATION</scope>
</reference>
<dbReference type="InterPro" id="IPR013785">
    <property type="entry name" value="Aldolase_TIM"/>
</dbReference>
<comment type="subunit">
    <text evidence="14">Interacts with YBX1.</text>
</comment>
<dbReference type="GO" id="GO:0004139">
    <property type="term" value="F:deoxyribose-phosphate aldolase activity"/>
    <property type="evidence" value="ECO:0007669"/>
    <property type="project" value="UniProtKB-EC"/>
</dbReference>
<evidence type="ECO:0000256" key="12">
    <source>
        <dbReference type="ARBA" id="ARBA00048791"/>
    </source>
</evidence>
<feature type="active site" description="Proton donor/acceptor" evidence="16">
    <location>
        <position position="258"/>
    </location>
</feature>
<dbReference type="AlphaFoldDB" id="A0A913XNY6"/>
<dbReference type="InterPro" id="IPR002915">
    <property type="entry name" value="DeoC/FbaB/LacD_aldolase"/>
</dbReference>
<name>A0A913XNY6_EXADI</name>
<evidence type="ECO:0000256" key="16">
    <source>
        <dbReference type="PIRSR" id="PIRSR001357-50"/>
    </source>
</evidence>
<keyword evidence="9 16" id="KW-0704">Schiff base</keyword>
<dbReference type="GO" id="GO:0009264">
    <property type="term" value="P:deoxyribonucleotide catabolic process"/>
    <property type="evidence" value="ECO:0007669"/>
    <property type="project" value="InterPro"/>
</dbReference>
<dbReference type="PANTHER" id="PTHR10889:SF3">
    <property type="entry name" value="DEOXYRIBOSE-PHOSPHATE ALDOLASE"/>
    <property type="match status" value="1"/>
</dbReference>
<organism evidence="17 18">
    <name type="scientific">Exaiptasia diaphana</name>
    <name type="common">Tropical sea anemone</name>
    <name type="synonym">Aiptasia pulchella</name>
    <dbReference type="NCBI Taxonomy" id="2652724"/>
    <lineage>
        <taxon>Eukaryota</taxon>
        <taxon>Metazoa</taxon>
        <taxon>Cnidaria</taxon>
        <taxon>Anthozoa</taxon>
        <taxon>Hexacorallia</taxon>
        <taxon>Actiniaria</taxon>
        <taxon>Aiptasiidae</taxon>
        <taxon>Exaiptasia</taxon>
    </lineage>
</organism>
<dbReference type="GeneID" id="110245431"/>
<keyword evidence="18" id="KW-1185">Reference proteome</keyword>
<comment type="similarity">
    <text evidence="4">Belongs to the DeoC/FbaB aldolase family. DeoC type 2 subfamily.</text>
</comment>
<evidence type="ECO:0000256" key="11">
    <source>
        <dbReference type="ARBA" id="ARBA00032755"/>
    </source>
</evidence>
<evidence type="ECO:0000313" key="18">
    <source>
        <dbReference type="Proteomes" id="UP000887567"/>
    </source>
</evidence>
<dbReference type="InterPro" id="IPR011343">
    <property type="entry name" value="DeoC"/>
</dbReference>
<accession>A0A913XNY6</accession>
<evidence type="ECO:0000256" key="9">
    <source>
        <dbReference type="ARBA" id="ARBA00023270"/>
    </source>
</evidence>
<evidence type="ECO:0000256" key="8">
    <source>
        <dbReference type="ARBA" id="ARBA00023242"/>
    </source>
</evidence>
<proteinExistence type="inferred from homology"/>
<keyword evidence="7" id="KW-0456">Lyase</keyword>
<feature type="active site" description="Schiff-base intermediate with acetaldehyde" evidence="16">
    <location>
        <position position="222"/>
    </location>
</feature>
<dbReference type="GO" id="GO:0005737">
    <property type="term" value="C:cytoplasm"/>
    <property type="evidence" value="ECO:0007669"/>
    <property type="project" value="InterPro"/>
</dbReference>
<dbReference type="PANTHER" id="PTHR10889">
    <property type="entry name" value="DEOXYRIBOSE-PHOSPHATE ALDOLASE"/>
    <property type="match status" value="1"/>
</dbReference>
<dbReference type="OMA" id="RYSGPDY"/>
<evidence type="ECO:0000256" key="6">
    <source>
        <dbReference type="ARBA" id="ARBA00022490"/>
    </source>
</evidence>
<dbReference type="EnsemblMetazoa" id="XM_021051716.2">
    <property type="protein sequence ID" value="XP_020907375.1"/>
    <property type="gene ID" value="LOC110245431"/>
</dbReference>
<dbReference type="SUPFAM" id="SSF51569">
    <property type="entry name" value="Aldolase"/>
    <property type="match status" value="1"/>
</dbReference>
<dbReference type="FunFam" id="3.20.20.70:FF:000103">
    <property type="entry name" value="Putative deoxyribose-phosphate aldolase"/>
    <property type="match status" value="1"/>
</dbReference>
<dbReference type="SMART" id="SM01133">
    <property type="entry name" value="DeoC"/>
    <property type="match status" value="1"/>
</dbReference>
<dbReference type="KEGG" id="epa:110245431"/>
<evidence type="ECO:0000256" key="4">
    <source>
        <dbReference type="ARBA" id="ARBA00009473"/>
    </source>
</evidence>
<evidence type="ECO:0000256" key="13">
    <source>
        <dbReference type="ARBA" id="ARBA00054733"/>
    </source>
</evidence>
<evidence type="ECO:0000256" key="3">
    <source>
        <dbReference type="ARBA" id="ARBA00004816"/>
    </source>
</evidence>
<evidence type="ECO:0000313" key="17">
    <source>
        <dbReference type="EnsemblMetazoa" id="XP_020907375.1"/>
    </source>
</evidence>
<dbReference type="NCBIfam" id="TIGR00126">
    <property type="entry name" value="deoC"/>
    <property type="match status" value="1"/>
</dbReference>
<comment type="catalytic activity">
    <reaction evidence="12">
        <text>2-deoxy-D-ribose 5-phosphate = D-glyceraldehyde 3-phosphate + acetaldehyde</text>
        <dbReference type="Rhea" id="RHEA:12821"/>
        <dbReference type="ChEBI" id="CHEBI:15343"/>
        <dbReference type="ChEBI" id="CHEBI:59776"/>
        <dbReference type="ChEBI" id="CHEBI:62877"/>
        <dbReference type="EC" id="4.1.2.4"/>
    </reaction>
</comment>
<evidence type="ECO:0000256" key="10">
    <source>
        <dbReference type="ARBA" id="ARBA00031814"/>
    </source>
</evidence>
<evidence type="ECO:0000256" key="15">
    <source>
        <dbReference type="ARBA" id="ARBA00068105"/>
    </source>
</evidence>
<dbReference type="OrthoDB" id="70823at2759"/>
<evidence type="ECO:0000256" key="5">
    <source>
        <dbReference type="ARBA" id="ARBA00012515"/>
    </source>
</evidence>
<evidence type="ECO:0000256" key="7">
    <source>
        <dbReference type="ARBA" id="ARBA00023239"/>
    </source>
</evidence>
<sequence length="322" mass="35176">MMSSHVIRNPGFPLNLTWVENSRVNLPAVKRRADTLKTRRSIKKQWQAAWLLRAVTCIDLTTLAGDDTMTNVSRLCFKAQNPIRKDLLISMGMADEKVTTGAVCVYLSRVDDAVHTLKNLGSKIPVASVAAGFPAGQTPMKQRIQEIEAAVTAGATEIDIVITRAHVLSGNWQALYEEVLAMRKACGDAHLKTILATGECGSLTNVYKASLVSMMAGSDFIKTSTGKESVNATFPVALVMVRAIRDYYQRTGHKVGFKPAGGIRSAKDALTWLALMKEELGDAWTHPNLFRIGASSLLGDIERQLFHHVTGRYAAAHELPMA</sequence>
<evidence type="ECO:0000256" key="1">
    <source>
        <dbReference type="ARBA" id="ARBA00004123"/>
    </source>
</evidence>
<dbReference type="RefSeq" id="XP_020907375.1">
    <property type="nucleotide sequence ID" value="XM_021051716.2"/>
</dbReference>
<dbReference type="Pfam" id="PF01791">
    <property type="entry name" value="DeoC"/>
    <property type="match status" value="1"/>
</dbReference>
<keyword evidence="6" id="KW-0963">Cytoplasm</keyword>
<comment type="function">
    <text evidence="13">Catalyzes a reversible aldol reaction between acetaldehyde and D-glyceraldehyde 3-phosphate to generate 2-deoxy-D-ribose 5-phosphate. Participates in stress granule (SG) assembly. May allow ATP production from extracellular deoxyinosine in conditions of energy deprivation.</text>
</comment>
<keyword evidence="8" id="KW-0539">Nucleus</keyword>